<feature type="domain" description="Polysaccharide chain length determinant N-terminal" evidence="9">
    <location>
        <begin position="16"/>
        <end position="108"/>
    </location>
</feature>
<keyword evidence="4" id="KW-0547">Nucleotide-binding</keyword>
<evidence type="ECO:0000256" key="5">
    <source>
        <dbReference type="ARBA" id="ARBA00022840"/>
    </source>
</evidence>
<evidence type="ECO:0000259" key="10">
    <source>
        <dbReference type="Pfam" id="PF13807"/>
    </source>
</evidence>
<evidence type="ECO:0000256" key="6">
    <source>
        <dbReference type="ARBA" id="ARBA00022989"/>
    </source>
</evidence>
<keyword evidence="2" id="KW-1003">Cell membrane</keyword>
<comment type="subcellular location">
    <subcellularLocation>
        <location evidence="1">Cell membrane</location>
        <topology evidence="1">Multi-pass membrane protein</topology>
    </subcellularLocation>
</comment>
<feature type="transmembrane region" description="Helical" evidence="8">
    <location>
        <begin position="492"/>
        <end position="515"/>
    </location>
</feature>
<dbReference type="InterPro" id="IPR003856">
    <property type="entry name" value="LPS_length_determ_N"/>
</dbReference>
<dbReference type="AlphaFoldDB" id="A0A1M6LZN4"/>
<dbReference type="Pfam" id="PF13807">
    <property type="entry name" value="GNVR"/>
    <property type="match status" value="1"/>
</dbReference>
<evidence type="ECO:0000256" key="2">
    <source>
        <dbReference type="ARBA" id="ARBA00022475"/>
    </source>
</evidence>
<evidence type="ECO:0000256" key="3">
    <source>
        <dbReference type="ARBA" id="ARBA00022692"/>
    </source>
</evidence>
<dbReference type="InterPro" id="IPR005702">
    <property type="entry name" value="Wzc-like_C"/>
</dbReference>
<accession>A0A1M6LZN4</accession>
<gene>
    <name evidence="11" type="ORF">SAMN04487911_13519</name>
</gene>
<dbReference type="STRING" id="558155.SAMN04487911_13519"/>
<dbReference type="InterPro" id="IPR050445">
    <property type="entry name" value="Bact_polysacc_biosynth/exp"/>
</dbReference>
<keyword evidence="12" id="KW-1185">Reference proteome</keyword>
<dbReference type="PANTHER" id="PTHR32309:SF13">
    <property type="entry name" value="FERRIC ENTEROBACTIN TRANSPORT PROTEIN FEPE"/>
    <property type="match status" value="1"/>
</dbReference>
<evidence type="ECO:0000256" key="7">
    <source>
        <dbReference type="ARBA" id="ARBA00023136"/>
    </source>
</evidence>
<sequence>MNEAPYNSQQFEEEESLNLKEILFKYLAYWPWFLATSVLAIWLGVVYIKYVPETYQSVAKIKIIDESKEMNIATDALSLLGGKSQVNLDNEVEVIKSYRLLSQVVDELQLNVAYYAVGTLKTTEIWNPPFRVQKNIGGAEINKPLEYNITLGATAFTVTDEDKNTYTLPYGDPKGTVANLPFSLHLNEHTPQAINQNHSYKIVLLPKKAAVMKLVNSLQVQSTNKNSDILSLSLIGQSIAKSEAILNTTIEKFNRDGILDRQMVSQNTLNFIDDRFIYLSEELDSIEGNKKEFKQRNNLSFIEADAGVNLQKKAVSEEEVFKLETQIALSKLLKETMSSQTDYQLLPADIGLENNSINGLVKDYNQMVLEREKLKASAGANNPTVMVLTGQLDRTKENISQTINGYQQQLGVSLKQLQQQQRLAGSQFSKLPEKEQLLRAIERQQSIKENLFLILLQKREEAAISLAVTSPSLKVVDYALTSNAPVAPKKQIILAGSLLLGLMLPFGILYIIFLLDTKIQDRVTIERANPEIPILAEIPFIEDNKSFMDADDRSVLAESFRILSTNVNYLLPKKEKGEGQVIYVSSTIKGEGKTLVALNLSLAYSSIKKKVLLVGSDLRNPQLHNYFDIDKNVQGLADYLHNPELNWKDCIHEGYNKIPYHKVCFSGSIPPNAPQLLSGDGFEKFITAAKKEFDYIIVDTAPTILVTDTLLISQHADATLFVTRAGYTDKRLLEFSKDLNKNKKLINMAYVLNDVRLGKGKGYGYGYNYGYGYGYGYSEEQQLAPWYKRILKRS</sequence>
<proteinExistence type="predicted"/>
<evidence type="ECO:0000259" key="9">
    <source>
        <dbReference type="Pfam" id="PF02706"/>
    </source>
</evidence>
<dbReference type="OrthoDB" id="9794577at2"/>
<dbReference type="InterPro" id="IPR032807">
    <property type="entry name" value="GNVR"/>
</dbReference>
<dbReference type="Gene3D" id="3.40.50.300">
    <property type="entry name" value="P-loop containing nucleotide triphosphate hydrolases"/>
    <property type="match status" value="1"/>
</dbReference>
<feature type="transmembrane region" description="Helical" evidence="8">
    <location>
        <begin position="29"/>
        <end position="48"/>
    </location>
</feature>
<feature type="domain" description="Tyrosine-protein kinase G-rich" evidence="10">
    <location>
        <begin position="437"/>
        <end position="509"/>
    </location>
</feature>
<evidence type="ECO:0000256" key="8">
    <source>
        <dbReference type="SAM" id="Phobius"/>
    </source>
</evidence>
<dbReference type="NCBIfam" id="TIGR01007">
    <property type="entry name" value="eps_fam"/>
    <property type="match status" value="1"/>
</dbReference>
<evidence type="ECO:0000256" key="1">
    <source>
        <dbReference type="ARBA" id="ARBA00004651"/>
    </source>
</evidence>
<dbReference type="Proteomes" id="UP000184231">
    <property type="component" value="Unassembled WGS sequence"/>
</dbReference>
<dbReference type="PANTHER" id="PTHR32309">
    <property type="entry name" value="TYROSINE-PROTEIN KINASE"/>
    <property type="match status" value="1"/>
</dbReference>
<dbReference type="Pfam" id="PF02706">
    <property type="entry name" value="Wzz"/>
    <property type="match status" value="1"/>
</dbReference>
<name>A0A1M6LZN4_9FLAO</name>
<keyword evidence="7 8" id="KW-0472">Membrane</keyword>
<dbReference type="GO" id="GO:0005886">
    <property type="term" value="C:plasma membrane"/>
    <property type="evidence" value="ECO:0007669"/>
    <property type="project" value="UniProtKB-SubCell"/>
</dbReference>
<protein>
    <submittedName>
        <fullName evidence="11">Capsular exopolysaccharide family</fullName>
    </submittedName>
</protein>
<evidence type="ECO:0000256" key="4">
    <source>
        <dbReference type="ARBA" id="ARBA00022741"/>
    </source>
</evidence>
<dbReference type="GO" id="GO:0005524">
    <property type="term" value="F:ATP binding"/>
    <property type="evidence" value="ECO:0007669"/>
    <property type="project" value="UniProtKB-KW"/>
</dbReference>
<keyword evidence="5" id="KW-0067">ATP-binding</keyword>
<organism evidence="11 12">
    <name type="scientific">Arenibacter nanhaiticus</name>
    <dbReference type="NCBI Taxonomy" id="558155"/>
    <lineage>
        <taxon>Bacteria</taxon>
        <taxon>Pseudomonadati</taxon>
        <taxon>Bacteroidota</taxon>
        <taxon>Flavobacteriia</taxon>
        <taxon>Flavobacteriales</taxon>
        <taxon>Flavobacteriaceae</taxon>
        <taxon>Arenibacter</taxon>
    </lineage>
</organism>
<dbReference type="EMBL" id="FQYX01000035">
    <property type="protein sequence ID" value="SHJ76580.1"/>
    <property type="molecule type" value="Genomic_DNA"/>
</dbReference>
<dbReference type="RefSeq" id="WP_072765741.1">
    <property type="nucleotide sequence ID" value="NZ_FQYX01000035.1"/>
</dbReference>
<dbReference type="InterPro" id="IPR027417">
    <property type="entry name" value="P-loop_NTPase"/>
</dbReference>
<dbReference type="GO" id="GO:0004713">
    <property type="term" value="F:protein tyrosine kinase activity"/>
    <property type="evidence" value="ECO:0007669"/>
    <property type="project" value="TreeGrafter"/>
</dbReference>
<keyword evidence="3 8" id="KW-0812">Transmembrane</keyword>
<evidence type="ECO:0000313" key="12">
    <source>
        <dbReference type="Proteomes" id="UP000184231"/>
    </source>
</evidence>
<reference evidence="11 12" key="1">
    <citation type="submission" date="2016-11" db="EMBL/GenBank/DDBJ databases">
        <authorList>
            <person name="Jaros S."/>
            <person name="Januszkiewicz K."/>
            <person name="Wedrychowicz H."/>
        </authorList>
    </citation>
    <scope>NUCLEOTIDE SEQUENCE [LARGE SCALE GENOMIC DNA]</scope>
    <source>
        <strain evidence="11 12">CGMCC 1.8863</strain>
    </source>
</reference>
<dbReference type="SUPFAM" id="SSF52540">
    <property type="entry name" value="P-loop containing nucleoside triphosphate hydrolases"/>
    <property type="match status" value="1"/>
</dbReference>
<keyword evidence="6 8" id="KW-1133">Transmembrane helix</keyword>
<dbReference type="CDD" id="cd05387">
    <property type="entry name" value="BY-kinase"/>
    <property type="match status" value="1"/>
</dbReference>
<evidence type="ECO:0000313" key="11">
    <source>
        <dbReference type="EMBL" id="SHJ76580.1"/>
    </source>
</evidence>